<sequence>MKVRLSTLIGQLHECSNKEDSTQLNPQQPVVEPSSKARQRNKNKTESAQILHAQLHSVQHKHEPTQVNQLQQQEYIQTLELQLKRLTEENIHLINTGASTNVKIQVLGEQIKKLSIDNANLEKQAHRNELLAKGAQKEKEALIRYNEQLAQSLPNVEKDLKRIEEILHEQLNESQTSYLHEIDQYKRRIAQLETDNEQFEKEIYQLKQTIDLNQQKEHEYNDLQQQLTKEIEEYKKQIDHLQIQYQSQKNKFRQEIERLKQEKISEQHQYEESLYSKLAEKHIQIDALRTELDEAKERNDSTFSQLDERLQSKRDGSQLLNNIQYFGQYLSSSRHIFESTIESSKQTLSTTVTTNKHDNNQRHIQTNNAILILMILMIQHTKSQLQSTANLVIGSTVVHHKHILWNLNYTILTTRADF</sequence>
<evidence type="ECO:0000256" key="2">
    <source>
        <dbReference type="SAM" id="MobiDB-lite"/>
    </source>
</evidence>
<reference evidence="3" key="1">
    <citation type="submission" date="2021-02" db="EMBL/GenBank/DDBJ databases">
        <authorList>
            <person name="Nowell W R."/>
        </authorList>
    </citation>
    <scope>NUCLEOTIDE SEQUENCE</scope>
</reference>
<feature type="coiled-coil region" evidence="1">
    <location>
        <begin position="69"/>
        <end position="305"/>
    </location>
</feature>
<dbReference type="Proteomes" id="UP000663864">
    <property type="component" value="Unassembled WGS sequence"/>
</dbReference>
<keyword evidence="1" id="KW-0175">Coiled coil</keyword>
<gene>
    <name evidence="3" type="ORF">ZHD862_LOCUS617</name>
</gene>
<accession>A0A813QG48</accession>
<evidence type="ECO:0000313" key="4">
    <source>
        <dbReference type="Proteomes" id="UP000663864"/>
    </source>
</evidence>
<organism evidence="3 4">
    <name type="scientific">Rotaria sordida</name>
    <dbReference type="NCBI Taxonomy" id="392033"/>
    <lineage>
        <taxon>Eukaryota</taxon>
        <taxon>Metazoa</taxon>
        <taxon>Spiralia</taxon>
        <taxon>Gnathifera</taxon>
        <taxon>Rotifera</taxon>
        <taxon>Eurotatoria</taxon>
        <taxon>Bdelloidea</taxon>
        <taxon>Philodinida</taxon>
        <taxon>Philodinidae</taxon>
        <taxon>Rotaria</taxon>
    </lineage>
</organism>
<dbReference type="AlphaFoldDB" id="A0A813QG48"/>
<feature type="region of interest" description="Disordered" evidence="2">
    <location>
        <begin position="16"/>
        <end position="46"/>
    </location>
</feature>
<comment type="caution">
    <text evidence="3">The sequence shown here is derived from an EMBL/GenBank/DDBJ whole genome shotgun (WGS) entry which is preliminary data.</text>
</comment>
<evidence type="ECO:0000313" key="3">
    <source>
        <dbReference type="EMBL" id="CAF0766575.1"/>
    </source>
</evidence>
<evidence type="ECO:0000256" key="1">
    <source>
        <dbReference type="SAM" id="Coils"/>
    </source>
</evidence>
<protein>
    <submittedName>
        <fullName evidence="3">Uncharacterized protein</fullName>
    </submittedName>
</protein>
<dbReference type="EMBL" id="CAJNOT010000010">
    <property type="protein sequence ID" value="CAF0766575.1"/>
    <property type="molecule type" value="Genomic_DNA"/>
</dbReference>
<proteinExistence type="predicted"/>
<name>A0A813QG48_9BILA</name>